<dbReference type="GO" id="GO:0005576">
    <property type="term" value="C:extracellular region"/>
    <property type="evidence" value="ECO:0007669"/>
    <property type="project" value="UniProtKB-SubCell"/>
</dbReference>
<comment type="caution">
    <text evidence="5">The sequence shown here is derived from an EMBL/GenBank/DDBJ whole genome shotgun (WGS) entry which is preliminary data.</text>
</comment>
<gene>
    <name evidence="5" type="ORF">Triagg1_5245</name>
</gene>
<keyword evidence="3" id="KW-0964">Secreted</keyword>
<dbReference type="EMBL" id="JAWRVG010000018">
    <property type="protein sequence ID" value="KAK4073419.1"/>
    <property type="molecule type" value="Genomic_DNA"/>
</dbReference>
<sequence length="219" mass="23302">MPSLSNLVSLAAAAAVSVSAAVLPRDGTVSITPHEQYSSSVGVLGCLINTNRVAYWPSSVDCNNICVKLTYKGQSINVLKIDQSGGAYDISYDAWNQLLYGKPATQEPHVGGGTSVQWQYVDNSQCNSLLHNGKLPLSASNSINYVAGCLNQPNSWVAKNYELINILDPVCHYGINEVCKLNLQVSNQPTCPHTLGVNSASGLVVHNIQYGTGKVVVAP</sequence>
<dbReference type="Pfam" id="PF07249">
    <property type="entry name" value="Cerato-platanin"/>
    <property type="match status" value="1"/>
</dbReference>
<reference evidence="5" key="1">
    <citation type="submission" date="2023-11" db="EMBL/GenBank/DDBJ databases">
        <title>The genome sequences of three competitors of mushroom-forming fungi.</title>
        <authorList>
            <person name="Beijen E."/>
            <person name="Ohm R.A."/>
        </authorList>
    </citation>
    <scope>NUCLEOTIDE SEQUENCE</scope>
    <source>
        <strain evidence="5">CBS 100526</strain>
    </source>
</reference>
<feature type="signal peptide" evidence="4">
    <location>
        <begin position="1"/>
        <end position="20"/>
    </location>
</feature>
<keyword evidence="6" id="KW-1185">Reference proteome</keyword>
<evidence type="ECO:0000313" key="6">
    <source>
        <dbReference type="Proteomes" id="UP001273209"/>
    </source>
</evidence>
<name>A0AAE1M0I0_9HYPO</name>
<comment type="subcellular location">
    <subcellularLocation>
        <location evidence="1">Secreted</location>
    </subcellularLocation>
</comment>
<dbReference type="Gene3D" id="2.40.40.10">
    <property type="entry name" value="RlpA-like domain"/>
    <property type="match status" value="1"/>
</dbReference>
<evidence type="ECO:0000313" key="5">
    <source>
        <dbReference type="EMBL" id="KAK4073419.1"/>
    </source>
</evidence>
<dbReference type="InterPro" id="IPR010829">
    <property type="entry name" value="Cerato-platanin"/>
</dbReference>
<feature type="chain" id="PRO_5041903918" description="Cerato-platanin" evidence="4">
    <location>
        <begin position="21"/>
        <end position="219"/>
    </location>
</feature>
<evidence type="ECO:0000256" key="3">
    <source>
        <dbReference type="ARBA" id="ARBA00022525"/>
    </source>
</evidence>
<dbReference type="PANTHER" id="PTHR38850:SF2">
    <property type="entry name" value="CERATO-PLATANIN"/>
    <property type="match status" value="1"/>
</dbReference>
<comment type="similarity">
    <text evidence="2">Belongs to the cerato-platanin family.</text>
</comment>
<protein>
    <recommendedName>
        <fullName evidence="7">Cerato-platanin</fullName>
    </recommendedName>
</protein>
<dbReference type="InterPro" id="IPR036908">
    <property type="entry name" value="RlpA-like_sf"/>
</dbReference>
<dbReference type="RefSeq" id="XP_062755719.1">
    <property type="nucleotide sequence ID" value="XM_062899738.1"/>
</dbReference>
<dbReference type="AlphaFoldDB" id="A0AAE1M0I0"/>
<evidence type="ECO:0000256" key="1">
    <source>
        <dbReference type="ARBA" id="ARBA00004613"/>
    </source>
</evidence>
<organism evidence="5 6">
    <name type="scientific">Trichoderma aggressivum f. europaeum</name>
    <dbReference type="NCBI Taxonomy" id="173218"/>
    <lineage>
        <taxon>Eukaryota</taxon>
        <taxon>Fungi</taxon>
        <taxon>Dikarya</taxon>
        <taxon>Ascomycota</taxon>
        <taxon>Pezizomycotina</taxon>
        <taxon>Sordariomycetes</taxon>
        <taxon>Hypocreomycetidae</taxon>
        <taxon>Hypocreales</taxon>
        <taxon>Hypocreaceae</taxon>
        <taxon>Trichoderma</taxon>
    </lineage>
</organism>
<dbReference type="PANTHER" id="PTHR38850">
    <property type="entry name" value="CERATO-PLATANIN"/>
    <property type="match status" value="1"/>
</dbReference>
<keyword evidence="4" id="KW-0732">Signal</keyword>
<evidence type="ECO:0008006" key="7">
    <source>
        <dbReference type="Google" id="ProtNLM"/>
    </source>
</evidence>
<accession>A0AAE1M0I0</accession>
<proteinExistence type="inferred from homology"/>
<evidence type="ECO:0000256" key="2">
    <source>
        <dbReference type="ARBA" id="ARBA00010421"/>
    </source>
</evidence>
<evidence type="ECO:0000256" key="4">
    <source>
        <dbReference type="SAM" id="SignalP"/>
    </source>
</evidence>
<dbReference type="GeneID" id="87919643"/>
<dbReference type="Proteomes" id="UP001273209">
    <property type="component" value="Unassembled WGS sequence"/>
</dbReference>